<dbReference type="OrthoDB" id="263988at2"/>
<dbReference type="RefSeq" id="WP_145236342.1">
    <property type="nucleotide sequence ID" value="NZ_CP036273.1"/>
</dbReference>
<dbReference type="InterPro" id="IPR036278">
    <property type="entry name" value="Sialidase_sf"/>
</dbReference>
<protein>
    <submittedName>
        <fullName evidence="1">Uncharacterized protein</fullName>
    </submittedName>
</protein>
<name>A0A517XQM5_9BACT</name>
<evidence type="ECO:0000313" key="1">
    <source>
        <dbReference type="EMBL" id="QDU19810.1"/>
    </source>
</evidence>
<dbReference type="AlphaFoldDB" id="A0A517XQM5"/>
<organism evidence="1 2">
    <name type="scientific">Urbifossiella limnaea</name>
    <dbReference type="NCBI Taxonomy" id="2528023"/>
    <lineage>
        <taxon>Bacteria</taxon>
        <taxon>Pseudomonadati</taxon>
        <taxon>Planctomycetota</taxon>
        <taxon>Planctomycetia</taxon>
        <taxon>Gemmatales</taxon>
        <taxon>Gemmataceae</taxon>
        <taxon>Urbifossiella</taxon>
    </lineage>
</organism>
<gene>
    <name evidence="1" type="ORF">ETAA1_17480</name>
</gene>
<accession>A0A517XQM5</accession>
<reference evidence="1 2" key="1">
    <citation type="submission" date="2019-02" db="EMBL/GenBank/DDBJ databases">
        <title>Deep-cultivation of Planctomycetes and their phenomic and genomic characterization uncovers novel biology.</title>
        <authorList>
            <person name="Wiegand S."/>
            <person name="Jogler M."/>
            <person name="Boedeker C."/>
            <person name="Pinto D."/>
            <person name="Vollmers J."/>
            <person name="Rivas-Marin E."/>
            <person name="Kohn T."/>
            <person name="Peeters S.H."/>
            <person name="Heuer A."/>
            <person name="Rast P."/>
            <person name="Oberbeckmann S."/>
            <person name="Bunk B."/>
            <person name="Jeske O."/>
            <person name="Meyerdierks A."/>
            <person name="Storesund J.E."/>
            <person name="Kallscheuer N."/>
            <person name="Luecker S."/>
            <person name="Lage O.M."/>
            <person name="Pohl T."/>
            <person name="Merkel B.J."/>
            <person name="Hornburger P."/>
            <person name="Mueller R.-W."/>
            <person name="Bruemmer F."/>
            <person name="Labrenz M."/>
            <person name="Spormann A.M."/>
            <person name="Op den Camp H."/>
            <person name="Overmann J."/>
            <person name="Amann R."/>
            <person name="Jetten M.S.M."/>
            <person name="Mascher T."/>
            <person name="Medema M.H."/>
            <person name="Devos D.P."/>
            <person name="Kaster A.-K."/>
            <person name="Ovreas L."/>
            <person name="Rohde M."/>
            <person name="Galperin M.Y."/>
            <person name="Jogler C."/>
        </authorList>
    </citation>
    <scope>NUCLEOTIDE SEQUENCE [LARGE SCALE GENOMIC DNA]</scope>
    <source>
        <strain evidence="1 2">ETA_A1</strain>
    </source>
</reference>
<evidence type="ECO:0000313" key="2">
    <source>
        <dbReference type="Proteomes" id="UP000319576"/>
    </source>
</evidence>
<dbReference type="KEGG" id="uli:ETAA1_17480"/>
<sequence length="179" mass="20222">MEHGPELSVDIDRGLYEPSVALFQGKFYLTMRNDRASYIAVGDDGLKFGEPKKWTFDDGTDLGSYNTQQHWVTHSDGLFLVYTRRGAMNDNVIRHRAPLFMARVDPQKLVVLKATEKELVPNKGAQLGNFAVVDVSENETWVTTSEGMSPRGSEKYGANGRVYAARILWDQPNKAWDKH</sequence>
<dbReference type="Proteomes" id="UP000319576">
    <property type="component" value="Chromosome"/>
</dbReference>
<keyword evidence="2" id="KW-1185">Reference proteome</keyword>
<proteinExistence type="predicted"/>
<dbReference type="EMBL" id="CP036273">
    <property type="protein sequence ID" value="QDU19810.1"/>
    <property type="molecule type" value="Genomic_DNA"/>
</dbReference>
<dbReference type="SUPFAM" id="SSF50939">
    <property type="entry name" value="Sialidases"/>
    <property type="match status" value="1"/>
</dbReference>